<dbReference type="Pfam" id="PF01385">
    <property type="entry name" value="OrfB_IS605"/>
    <property type="match status" value="1"/>
</dbReference>
<evidence type="ECO:0000259" key="5">
    <source>
        <dbReference type="Pfam" id="PF01385"/>
    </source>
</evidence>
<sequence length="233" mass="25860">MWRAVVEVPDRIFHRRRLSRKIEAAKVAAGFAPQARLPKGTKLPVSNNRRKSAATLARLHARVANVRADFTHKLTTRLCRKNQAVVIEDLRVKGMLANDRLARAINDVGLGMFRAQIEYKARRYGTRLIIADRWYPSSRLCSVCGRKNEALTLKDRSWTCPECGTRHDRDFNAALNLKRLATATALPVASPSGNSGAAAEMVSAVVGKVTPVRDDSVEESGQEENSAHLCARF</sequence>
<dbReference type="GO" id="GO:0032196">
    <property type="term" value="P:transposition"/>
    <property type="evidence" value="ECO:0007669"/>
    <property type="project" value="UniProtKB-KW"/>
</dbReference>
<dbReference type="GO" id="GO:0006310">
    <property type="term" value="P:DNA recombination"/>
    <property type="evidence" value="ECO:0007669"/>
    <property type="project" value="UniProtKB-KW"/>
</dbReference>
<reference evidence="7 8" key="1">
    <citation type="journal article" date="2008" name="Biol. Direct">
        <title>Complete genome sequence of the extremely acidophilic methanotroph isolate V4, Methylacidiphilum infernorum, a representative of the bacterial phylum Verrucomicrobia.</title>
        <authorList>
            <person name="Hou S."/>
            <person name="Makarova K.S."/>
            <person name="Saw J.H."/>
            <person name="Senin P."/>
            <person name="Ly B.V."/>
            <person name="Zhou Z."/>
            <person name="Ren Y."/>
            <person name="Wang J."/>
            <person name="Galperin M.Y."/>
            <person name="Omelchenko M.V."/>
            <person name="Wolf Y.I."/>
            <person name="Yutin N."/>
            <person name="Koonin E.V."/>
            <person name="Stott M.B."/>
            <person name="Mountain B.W."/>
            <person name="Crowe M.A."/>
            <person name="Smirnova A.V."/>
            <person name="Dunfield P.F."/>
            <person name="Feng L."/>
            <person name="Wang L."/>
            <person name="Alam M."/>
        </authorList>
    </citation>
    <scope>NUCLEOTIDE SEQUENCE [LARGE SCALE GENOMIC DNA]</scope>
    <source>
        <strain evidence="8">Isolate V4</strain>
    </source>
</reference>
<dbReference type="EMBL" id="CP000975">
    <property type="protein sequence ID" value="ACD83040.1"/>
    <property type="molecule type" value="Genomic_DNA"/>
</dbReference>
<dbReference type="Proteomes" id="UP000009149">
    <property type="component" value="Chromosome"/>
</dbReference>
<dbReference type="eggNOG" id="COG0675">
    <property type="taxonomic scope" value="Bacteria"/>
</dbReference>
<keyword evidence="4" id="KW-0233">DNA recombination</keyword>
<gene>
    <name evidence="7" type="ordered locus">Minf_0985</name>
</gene>
<evidence type="ECO:0000313" key="8">
    <source>
        <dbReference type="Proteomes" id="UP000009149"/>
    </source>
</evidence>
<dbReference type="KEGG" id="min:Minf_0985"/>
<dbReference type="InterPro" id="IPR010095">
    <property type="entry name" value="Cas12f1-like_TNB"/>
</dbReference>
<evidence type="ECO:0000256" key="2">
    <source>
        <dbReference type="ARBA" id="ARBA00022578"/>
    </source>
</evidence>
<evidence type="ECO:0000256" key="3">
    <source>
        <dbReference type="ARBA" id="ARBA00023125"/>
    </source>
</evidence>
<dbReference type="InterPro" id="IPR001959">
    <property type="entry name" value="Transposase"/>
</dbReference>
<keyword evidence="2" id="KW-0815">Transposition</keyword>
<evidence type="ECO:0000256" key="1">
    <source>
        <dbReference type="ARBA" id="ARBA00008761"/>
    </source>
</evidence>
<evidence type="ECO:0000313" key="7">
    <source>
        <dbReference type="EMBL" id="ACD83040.1"/>
    </source>
</evidence>
<comment type="similarity">
    <text evidence="1">In the C-terminal section; belongs to the transposase 35 family.</text>
</comment>
<proteinExistence type="inferred from homology"/>
<dbReference type="Pfam" id="PF07282">
    <property type="entry name" value="Cas12f1-like_TNB"/>
    <property type="match status" value="1"/>
</dbReference>
<name>B3DUN7_METI4</name>
<dbReference type="AlphaFoldDB" id="B3DUN7"/>
<protein>
    <submittedName>
        <fullName evidence="7">Transposon IS605 OrfB</fullName>
    </submittedName>
</protein>
<keyword evidence="3" id="KW-0238">DNA-binding</keyword>
<organism evidence="7 8">
    <name type="scientific">Methylacidiphilum infernorum (isolate V4)</name>
    <name type="common">Methylokorus infernorum (strain V4)</name>
    <dbReference type="NCBI Taxonomy" id="481448"/>
    <lineage>
        <taxon>Bacteria</taxon>
        <taxon>Pseudomonadati</taxon>
        <taxon>Verrucomicrobiota</taxon>
        <taxon>Methylacidiphilae</taxon>
        <taxon>Methylacidiphilales</taxon>
        <taxon>Methylacidiphilaceae</taxon>
        <taxon>Methylacidiphilum (ex Ratnadevi et al. 2023)</taxon>
    </lineage>
</organism>
<evidence type="ECO:0000256" key="4">
    <source>
        <dbReference type="ARBA" id="ARBA00023172"/>
    </source>
</evidence>
<dbReference type="NCBIfam" id="TIGR01766">
    <property type="entry name" value="IS200/IS605 family accessory protein TnpB-like domain"/>
    <property type="match status" value="1"/>
</dbReference>
<accession>B3DUN7</accession>
<evidence type="ECO:0000259" key="6">
    <source>
        <dbReference type="Pfam" id="PF07282"/>
    </source>
</evidence>
<dbReference type="GO" id="GO:0003677">
    <property type="term" value="F:DNA binding"/>
    <property type="evidence" value="ECO:0007669"/>
    <property type="project" value="UniProtKB-KW"/>
</dbReference>
<feature type="domain" description="Probable transposase IS891/IS1136/IS1341" evidence="5">
    <location>
        <begin position="42"/>
        <end position="97"/>
    </location>
</feature>
<dbReference type="NCBIfam" id="NF040570">
    <property type="entry name" value="guided_TnpB"/>
    <property type="match status" value="1"/>
</dbReference>
<feature type="domain" description="Cas12f1-like TNB" evidence="6">
    <location>
        <begin position="111"/>
        <end position="177"/>
    </location>
</feature>
<dbReference type="HOGENOM" id="CLU_032903_9_1_0"/>